<dbReference type="GO" id="GO:0016020">
    <property type="term" value="C:membrane"/>
    <property type="evidence" value="ECO:0007669"/>
    <property type="project" value="UniProtKB-SubCell"/>
</dbReference>
<reference evidence="7" key="1">
    <citation type="submission" date="2019-05" db="EMBL/GenBank/DDBJ databases">
        <title>Annotation for the trematode Paragonimus heterotremus.</title>
        <authorList>
            <person name="Choi Y.-J."/>
        </authorList>
    </citation>
    <scope>NUCLEOTIDE SEQUENCE</scope>
    <source>
        <strain evidence="7">LC</strain>
    </source>
</reference>
<feature type="transmembrane region" description="Helical" evidence="5">
    <location>
        <begin position="554"/>
        <end position="571"/>
    </location>
</feature>
<gene>
    <name evidence="7" type="ORF">PHET_00569</name>
</gene>
<keyword evidence="8" id="KW-1185">Reference proteome</keyword>
<feature type="transmembrane region" description="Helical" evidence="5">
    <location>
        <begin position="433"/>
        <end position="453"/>
    </location>
</feature>
<dbReference type="Proteomes" id="UP000748531">
    <property type="component" value="Unassembled WGS sequence"/>
</dbReference>
<evidence type="ECO:0000256" key="5">
    <source>
        <dbReference type="SAM" id="Phobius"/>
    </source>
</evidence>
<comment type="caution">
    <text evidence="7">The sequence shown here is derived from an EMBL/GenBank/DDBJ whole genome shotgun (WGS) entry which is preliminary data.</text>
</comment>
<dbReference type="Gene3D" id="1.20.1250.20">
    <property type="entry name" value="MFS general substrate transporter like domains"/>
    <property type="match status" value="1"/>
</dbReference>
<dbReference type="AlphaFoldDB" id="A0A8J4SV09"/>
<evidence type="ECO:0000256" key="1">
    <source>
        <dbReference type="ARBA" id="ARBA00004141"/>
    </source>
</evidence>
<comment type="subcellular location">
    <subcellularLocation>
        <location evidence="1">Membrane</location>
        <topology evidence="1">Multi-pass membrane protein</topology>
    </subcellularLocation>
</comment>
<name>A0A8J4SV09_9TREM</name>
<evidence type="ECO:0000313" key="7">
    <source>
        <dbReference type="EMBL" id="KAF5405945.1"/>
    </source>
</evidence>
<proteinExistence type="predicted"/>
<dbReference type="OrthoDB" id="3936150at2759"/>
<evidence type="ECO:0000256" key="4">
    <source>
        <dbReference type="ARBA" id="ARBA00023136"/>
    </source>
</evidence>
<evidence type="ECO:0000259" key="6">
    <source>
        <dbReference type="PROSITE" id="PS50850"/>
    </source>
</evidence>
<feature type="transmembrane region" description="Helical" evidence="5">
    <location>
        <begin position="174"/>
        <end position="197"/>
    </location>
</feature>
<dbReference type="InterPro" id="IPR020846">
    <property type="entry name" value="MFS_dom"/>
</dbReference>
<dbReference type="PROSITE" id="PS50850">
    <property type="entry name" value="MFS"/>
    <property type="match status" value="1"/>
</dbReference>
<protein>
    <submittedName>
        <fullName evidence="7">Solute carrier family 22 member 2</fullName>
    </submittedName>
</protein>
<organism evidence="7 8">
    <name type="scientific">Paragonimus heterotremus</name>
    <dbReference type="NCBI Taxonomy" id="100268"/>
    <lineage>
        <taxon>Eukaryota</taxon>
        <taxon>Metazoa</taxon>
        <taxon>Spiralia</taxon>
        <taxon>Lophotrochozoa</taxon>
        <taxon>Platyhelminthes</taxon>
        <taxon>Trematoda</taxon>
        <taxon>Digenea</taxon>
        <taxon>Plagiorchiida</taxon>
        <taxon>Troglotremata</taxon>
        <taxon>Troglotrematidae</taxon>
        <taxon>Paragonimus</taxon>
    </lineage>
</organism>
<dbReference type="InterPro" id="IPR005828">
    <property type="entry name" value="MFS_sugar_transport-like"/>
</dbReference>
<feature type="transmembrane region" description="Helical" evidence="5">
    <location>
        <begin position="38"/>
        <end position="61"/>
    </location>
</feature>
<evidence type="ECO:0000313" key="8">
    <source>
        <dbReference type="Proteomes" id="UP000748531"/>
    </source>
</evidence>
<feature type="domain" description="Major facilitator superfamily (MFS) profile" evidence="6">
    <location>
        <begin position="125"/>
        <end position="576"/>
    </location>
</feature>
<feature type="transmembrane region" description="Helical" evidence="5">
    <location>
        <begin position="460"/>
        <end position="481"/>
    </location>
</feature>
<accession>A0A8J4SV09</accession>
<dbReference type="PANTHER" id="PTHR24064">
    <property type="entry name" value="SOLUTE CARRIER FAMILY 22 MEMBER"/>
    <property type="match status" value="1"/>
</dbReference>
<sequence length="596" mass="66773">MDNQFEINFQTEQNQQKRGRFEPDIDQLLEDIIRPYGLWQWMVTLLLMLSSTSIATFPVYANAASPHRCRMEPYIELFITQNNLSFSHVASRIGPWKGIPTNRTWIESKHFGCFRYKSNWSADNSTAILDVNTSWKVVDLEVERCPLGFVHDRSSLHYPGTVVTEFATVCERDWLVPTGTTLFLFGFALGLLTSGWIGDRLGRKKTVIVFSLLELLSGVWATLSPNVVSYILARAFMGIGNLGKANAANVLILELTTAKYRSMMSASFSLGTNFLFRSLLSLWAFCIPSWRWLHLTTLSPHLFTLFYVSFLPESPRWLASQNRFVEALEVLKKGYVINHLRCPKTGLQTLGEIQKMITDNPSTAGSSCVESRQSMQSSSARQCLRGLLKSFSTPYLTKTTLCCIIVYAGTSTSFFGLLYYARILYGSIYLNGFLNSTTAFPAAVLTTLVYRYSRYRRRPLAGLIGLATIILTTGSLYTIVYRPLDDIVLTVCSNLALLLHTSMLGMYAVYIPELFPSEARIQGVGVANGIGRLISMSSTFVNELDKVTAHGVPLLVYSVLLLISLVMLTLLPERSRECPADLDKSRSSRESGAEQT</sequence>
<keyword evidence="2 5" id="KW-0812">Transmembrane</keyword>
<feature type="transmembrane region" description="Helical" evidence="5">
    <location>
        <begin position="395"/>
        <end position="421"/>
    </location>
</feature>
<dbReference type="EMBL" id="LUCH01000154">
    <property type="protein sequence ID" value="KAF5405945.1"/>
    <property type="molecule type" value="Genomic_DNA"/>
</dbReference>
<feature type="transmembrane region" description="Helical" evidence="5">
    <location>
        <begin position="209"/>
        <end position="233"/>
    </location>
</feature>
<evidence type="ECO:0000256" key="3">
    <source>
        <dbReference type="ARBA" id="ARBA00022989"/>
    </source>
</evidence>
<keyword evidence="4 5" id="KW-0472">Membrane</keyword>
<evidence type="ECO:0000256" key="2">
    <source>
        <dbReference type="ARBA" id="ARBA00022692"/>
    </source>
</evidence>
<dbReference type="InterPro" id="IPR036259">
    <property type="entry name" value="MFS_trans_sf"/>
</dbReference>
<dbReference type="GO" id="GO:0022857">
    <property type="term" value="F:transmembrane transporter activity"/>
    <property type="evidence" value="ECO:0007669"/>
    <property type="project" value="InterPro"/>
</dbReference>
<dbReference type="Pfam" id="PF00083">
    <property type="entry name" value="Sugar_tr"/>
    <property type="match status" value="1"/>
</dbReference>
<dbReference type="SUPFAM" id="SSF103473">
    <property type="entry name" value="MFS general substrate transporter"/>
    <property type="match status" value="1"/>
</dbReference>
<keyword evidence="3 5" id="KW-1133">Transmembrane helix</keyword>